<proteinExistence type="predicted"/>
<dbReference type="AlphaFoldDB" id="A0A6J8ARK3"/>
<protein>
    <submittedName>
        <fullName evidence="1">Uncharacterized protein</fullName>
    </submittedName>
</protein>
<dbReference type="Proteomes" id="UP000507470">
    <property type="component" value="Unassembled WGS sequence"/>
</dbReference>
<dbReference type="EMBL" id="CACVKT020001843">
    <property type="protein sequence ID" value="CAC5372258.1"/>
    <property type="molecule type" value="Genomic_DNA"/>
</dbReference>
<evidence type="ECO:0000313" key="1">
    <source>
        <dbReference type="EMBL" id="CAC5372258.1"/>
    </source>
</evidence>
<accession>A0A6J8ARK3</accession>
<keyword evidence="2" id="KW-1185">Reference proteome</keyword>
<dbReference type="OrthoDB" id="10404983at2759"/>
<evidence type="ECO:0000313" key="2">
    <source>
        <dbReference type="Proteomes" id="UP000507470"/>
    </source>
</evidence>
<sequence>MISDAHNALHIELLCNPIVTCDIENIDEKNIVKPKWVNNYQLFNDALNADSINDLYGRLDSLDITSVTKDMINDLVVQCNDIIIPAATDSYMLKEINVSEKKYRKKHKCKVNKPWFKADCKRKRSDYHKAKCYNWRVKTADSMTNVVRCSKNYKKVLNCQYNE</sequence>
<reference evidence="1 2" key="1">
    <citation type="submission" date="2020-06" db="EMBL/GenBank/DDBJ databases">
        <authorList>
            <person name="Li R."/>
            <person name="Bekaert M."/>
        </authorList>
    </citation>
    <scope>NUCLEOTIDE SEQUENCE [LARGE SCALE GENOMIC DNA]</scope>
    <source>
        <strain evidence="2">wild</strain>
    </source>
</reference>
<gene>
    <name evidence="1" type="ORF">MCOR_10409</name>
</gene>
<name>A0A6J8ARK3_MYTCO</name>
<organism evidence="1 2">
    <name type="scientific">Mytilus coruscus</name>
    <name type="common">Sea mussel</name>
    <dbReference type="NCBI Taxonomy" id="42192"/>
    <lineage>
        <taxon>Eukaryota</taxon>
        <taxon>Metazoa</taxon>
        <taxon>Spiralia</taxon>
        <taxon>Lophotrochozoa</taxon>
        <taxon>Mollusca</taxon>
        <taxon>Bivalvia</taxon>
        <taxon>Autobranchia</taxon>
        <taxon>Pteriomorphia</taxon>
        <taxon>Mytilida</taxon>
        <taxon>Mytiloidea</taxon>
        <taxon>Mytilidae</taxon>
        <taxon>Mytilinae</taxon>
        <taxon>Mytilus</taxon>
    </lineage>
</organism>